<evidence type="ECO:0008006" key="4">
    <source>
        <dbReference type="Google" id="ProtNLM"/>
    </source>
</evidence>
<feature type="chain" id="PRO_5045876198" description="LVIVD repeat-containing protein" evidence="1">
    <location>
        <begin position="24"/>
        <end position="434"/>
    </location>
</feature>
<name>A0ABS7CWE4_9BACT</name>
<evidence type="ECO:0000313" key="2">
    <source>
        <dbReference type="EMBL" id="MBW7468188.1"/>
    </source>
</evidence>
<dbReference type="PROSITE" id="PS51257">
    <property type="entry name" value="PROKAR_LIPOPROTEIN"/>
    <property type="match status" value="1"/>
</dbReference>
<dbReference type="InterPro" id="IPR011044">
    <property type="entry name" value="Quino_amine_DH_bsu"/>
</dbReference>
<dbReference type="RefSeq" id="WP_219878068.1">
    <property type="nucleotide sequence ID" value="NZ_JAHYXK010000012.1"/>
</dbReference>
<dbReference type="SUPFAM" id="SSF50969">
    <property type="entry name" value="YVTN repeat-like/Quinoprotein amine dehydrogenase"/>
    <property type="match status" value="1"/>
</dbReference>
<dbReference type="Pfam" id="PF08309">
    <property type="entry name" value="LVIVD"/>
    <property type="match status" value="3"/>
</dbReference>
<accession>A0ABS7CWE4</accession>
<evidence type="ECO:0000313" key="3">
    <source>
        <dbReference type="Proteomes" id="UP000813018"/>
    </source>
</evidence>
<proteinExistence type="predicted"/>
<reference evidence="2 3" key="1">
    <citation type="journal article" date="2016" name="Int. J. Syst. Evol. Microbiol.">
        <title>Pontibacter aydingkolensis sp. nov., isolated from soil of a salt lake.</title>
        <authorList>
            <person name="Osman G."/>
            <person name="Zhang T."/>
            <person name="Lou K."/>
            <person name="Gao Y."/>
            <person name="Chang W."/>
            <person name="Lin Q."/>
            <person name="Yang H.M."/>
            <person name="Huo X.D."/>
            <person name="Wang N."/>
        </authorList>
    </citation>
    <scope>NUCLEOTIDE SEQUENCE [LARGE SCALE GENOMIC DNA]</scope>
    <source>
        <strain evidence="2 3">KACC 19255</strain>
    </source>
</reference>
<dbReference type="Proteomes" id="UP000813018">
    <property type="component" value="Unassembled WGS sequence"/>
</dbReference>
<keyword evidence="3" id="KW-1185">Reference proteome</keyword>
<feature type="signal peptide" evidence="1">
    <location>
        <begin position="1"/>
        <end position="23"/>
    </location>
</feature>
<dbReference type="EMBL" id="JAHYXK010000012">
    <property type="protein sequence ID" value="MBW7468188.1"/>
    <property type="molecule type" value="Genomic_DNA"/>
</dbReference>
<gene>
    <name evidence="2" type="ORF">K0O23_14020</name>
</gene>
<sequence length="434" mass="47569">MKCKLLHAAQQVLALFIFLPALLLSSCSDECETTITYTVQEPVYMLRTDLRQAVKVVAPQDMHEPGKIYAKGNYLFINEVNKGIHIIDNANPSAPRKISFIQIPGNIDMAVKENILYVDSYIDLLAIDISNPLDVKLLKRVENIFPTYGMLVSDTAKIFLSGYQEKTVTEAINADCANYNGGRPRFWTLDSSGRLNNGAQPTGGSTGAGGAAGKGGSMARFTISGHHLYTVSLSDLQVFDISTAADPRKGLKVNLGWGVETIFPYNNKLFIGTTTGMHIYDNSNPVSPVHLSTYAHVRSCDPVVVEGDLAWVTLRSGNACAGFTNQMDVINISDPKNPKLLKTYPMQNPHGLGIDRSALFLCEGSYGLKVFDITDHLKVDQNLKAHFKGHDAFDVIPLGTSLLMIGKDGLYQYDYSNINQMKLLSIIPVLSKSI</sequence>
<comment type="caution">
    <text evidence="2">The sequence shown here is derived from an EMBL/GenBank/DDBJ whole genome shotgun (WGS) entry which is preliminary data.</text>
</comment>
<evidence type="ECO:0000256" key="1">
    <source>
        <dbReference type="SAM" id="SignalP"/>
    </source>
</evidence>
<protein>
    <recommendedName>
        <fullName evidence="4">LVIVD repeat-containing protein</fullName>
    </recommendedName>
</protein>
<organism evidence="2 3">
    <name type="scientific">Pontibacter aydingkolensis</name>
    <dbReference type="NCBI Taxonomy" id="1911536"/>
    <lineage>
        <taxon>Bacteria</taxon>
        <taxon>Pseudomonadati</taxon>
        <taxon>Bacteroidota</taxon>
        <taxon>Cytophagia</taxon>
        <taxon>Cytophagales</taxon>
        <taxon>Hymenobacteraceae</taxon>
        <taxon>Pontibacter</taxon>
    </lineage>
</organism>
<keyword evidence="1" id="KW-0732">Signal</keyword>
<dbReference type="InterPro" id="IPR013211">
    <property type="entry name" value="LVIVD"/>
</dbReference>